<accession>A0A1I1N0L6</accession>
<dbReference type="RefSeq" id="WP_046172777.1">
    <property type="nucleotide sequence ID" value="NZ_FOMB01000014.1"/>
</dbReference>
<dbReference type="OrthoDB" id="5525900at2"/>
<protein>
    <submittedName>
        <fullName evidence="1">Uncharacterized protein</fullName>
    </submittedName>
</protein>
<dbReference type="Proteomes" id="UP000182258">
    <property type="component" value="Unassembled WGS sequence"/>
</dbReference>
<dbReference type="STRING" id="728005.SAMN04488059_11472"/>
<proteinExistence type="predicted"/>
<organism evidence="1 2">
    <name type="scientific">Devosia psychrophila</name>
    <dbReference type="NCBI Taxonomy" id="728005"/>
    <lineage>
        <taxon>Bacteria</taxon>
        <taxon>Pseudomonadati</taxon>
        <taxon>Pseudomonadota</taxon>
        <taxon>Alphaproteobacteria</taxon>
        <taxon>Hyphomicrobiales</taxon>
        <taxon>Devosiaceae</taxon>
        <taxon>Devosia</taxon>
    </lineage>
</organism>
<evidence type="ECO:0000313" key="1">
    <source>
        <dbReference type="EMBL" id="SFC91244.1"/>
    </source>
</evidence>
<name>A0A1I1N0L6_9HYPH</name>
<reference evidence="1 2" key="1">
    <citation type="submission" date="2016-10" db="EMBL/GenBank/DDBJ databases">
        <authorList>
            <person name="de Groot N.N."/>
        </authorList>
    </citation>
    <scope>NUCLEOTIDE SEQUENCE [LARGE SCALE GENOMIC DNA]</scope>
    <source>
        <strain evidence="1 2">CGMCC 1.10210</strain>
    </source>
</reference>
<dbReference type="AlphaFoldDB" id="A0A1I1N0L6"/>
<gene>
    <name evidence="1" type="ORF">SAMN04488059_11472</name>
</gene>
<sequence>MPSTNKFPLRLFALLTTAPAILVGGGLWYLSGLAPGCTTAISDRLTAPDAQFDLVVFSRSCGETSPNTQAAVIPAGDDLPEDATSFASIGVAADLDPRWDGFGSIELTLPVGARIYRQDDSVAGIAVIYR</sequence>
<evidence type="ECO:0000313" key="2">
    <source>
        <dbReference type="Proteomes" id="UP000182258"/>
    </source>
</evidence>
<dbReference type="EMBL" id="FOMB01000014">
    <property type="protein sequence ID" value="SFC91244.1"/>
    <property type="molecule type" value="Genomic_DNA"/>
</dbReference>